<protein>
    <submittedName>
        <fullName evidence="1">Uncharacterized protein</fullName>
    </submittedName>
</protein>
<keyword evidence="2" id="KW-1185">Reference proteome</keyword>
<sequence length="81" mass="9085">MHEFLTKRPMVQATTFEAAYDRSTDRTALAPSLLQRCQVMMQITTFGIQKLKKSGSGKGIRAKIAAIAFRIKIGAYLEKIH</sequence>
<gene>
    <name evidence="1" type="ORF">N7494_006992</name>
</gene>
<name>A0AAD6CRS4_9EURO</name>
<dbReference type="AlphaFoldDB" id="A0AAD6CRS4"/>
<reference evidence="1 2" key="1">
    <citation type="journal article" date="2023" name="IMA Fungus">
        <title>Comparative genomic study of the Penicillium genus elucidates a diverse pangenome and 15 lateral gene transfer events.</title>
        <authorList>
            <person name="Petersen C."/>
            <person name="Sorensen T."/>
            <person name="Nielsen M.R."/>
            <person name="Sondergaard T.E."/>
            <person name="Sorensen J.L."/>
            <person name="Fitzpatrick D.A."/>
            <person name="Frisvad J.C."/>
            <person name="Nielsen K.L."/>
        </authorList>
    </citation>
    <scope>NUCLEOTIDE SEQUENCE [LARGE SCALE GENOMIC DNA]</scope>
    <source>
        <strain evidence="1 2">IBT 35679</strain>
    </source>
</reference>
<accession>A0AAD6CRS4</accession>
<evidence type="ECO:0000313" key="1">
    <source>
        <dbReference type="EMBL" id="KAJ5537513.1"/>
    </source>
</evidence>
<evidence type="ECO:0000313" key="2">
    <source>
        <dbReference type="Proteomes" id="UP001220324"/>
    </source>
</evidence>
<dbReference type="EMBL" id="JAQIZZ010000006">
    <property type="protein sequence ID" value="KAJ5537513.1"/>
    <property type="molecule type" value="Genomic_DNA"/>
</dbReference>
<dbReference type="Proteomes" id="UP001220324">
    <property type="component" value="Unassembled WGS sequence"/>
</dbReference>
<comment type="caution">
    <text evidence="1">The sequence shown here is derived from an EMBL/GenBank/DDBJ whole genome shotgun (WGS) entry which is preliminary data.</text>
</comment>
<proteinExistence type="predicted"/>
<organism evidence="1 2">
    <name type="scientific">Penicillium frequentans</name>
    <dbReference type="NCBI Taxonomy" id="3151616"/>
    <lineage>
        <taxon>Eukaryota</taxon>
        <taxon>Fungi</taxon>
        <taxon>Dikarya</taxon>
        <taxon>Ascomycota</taxon>
        <taxon>Pezizomycotina</taxon>
        <taxon>Eurotiomycetes</taxon>
        <taxon>Eurotiomycetidae</taxon>
        <taxon>Eurotiales</taxon>
        <taxon>Aspergillaceae</taxon>
        <taxon>Penicillium</taxon>
    </lineage>
</organism>